<dbReference type="SMART" id="SM01152">
    <property type="entry name" value="DUF167"/>
    <property type="match status" value="1"/>
</dbReference>
<evidence type="ECO:0000256" key="1">
    <source>
        <dbReference type="ARBA" id="ARBA00010364"/>
    </source>
</evidence>
<dbReference type="AlphaFoldDB" id="X1P063"/>
<accession>X1P063</accession>
<organism evidence="2">
    <name type="scientific">marine sediment metagenome</name>
    <dbReference type="NCBI Taxonomy" id="412755"/>
    <lineage>
        <taxon>unclassified sequences</taxon>
        <taxon>metagenomes</taxon>
        <taxon>ecological metagenomes</taxon>
    </lineage>
</organism>
<dbReference type="PANTHER" id="PTHR13420">
    <property type="entry name" value="UPF0235 PROTEIN C15ORF40"/>
    <property type="match status" value="1"/>
</dbReference>
<dbReference type="InterPro" id="IPR003746">
    <property type="entry name" value="DUF167"/>
</dbReference>
<protein>
    <submittedName>
        <fullName evidence="2">Uncharacterized protein</fullName>
    </submittedName>
</protein>
<dbReference type="SUPFAM" id="SSF69786">
    <property type="entry name" value="YggU-like"/>
    <property type="match status" value="1"/>
</dbReference>
<dbReference type="HAMAP" id="MF_00634">
    <property type="entry name" value="UPF0235"/>
    <property type="match status" value="1"/>
</dbReference>
<dbReference type="NCBIfam" id="TIGR00251">
    <property type="entry name" value="DUF167 family protein"/>
    <property type="match status" value="1"/>
</dbReference>
<name>X1P063_9ZZZZ</name>
<dbReference type="EMBL" id="BARV01039938">
    <property type="protein sequence ID" value="GAI49263.1"/>
    <property type="molecule type" value="Genomic_DNA"/>
</dbReference>
<dbReference type="Pfam" id="PF02594">
    <property type="entry name" value="DUF167"/>
    <property type="match status" value="1"/>
</dbReference>
<dbReference type="PANTHER" id="PTHR13420:SF7">
    <property type="entry name" value="UPF0235 PROTEIN C15ORF40"/>
    <property type="match status" value="1"/>
</dbReference>
<reference evidence="2" key="1">
    <citation type="journal article" date="2014" name="Front. Microbiol.">
        <title>High frequency of phylogenetically diverse reductive dehalogenase-homologous genes in deep subseafloor sedimentary metagenomes.</title>
        <authorList>
            <person name="Kawai M."/>
            <person name="Futagami T."/>
            <person name="Toyoda A."/>
            <person name="Takaki Y."/>
            <person name="Nishi S."/>
            <person name="Hori S."/>
            <person name="Arai W."/>
            <person name="Tsubouchi T."/>
            <person name="Morono Y."/>
            <person name="Uchiyama I."/>
            <person name="Ito T."/>
            <person name="Fujiyama A."/>
            <person name="Inagaki F."/>
            <person name="Takami H."/>
        </authorList>
    </citation>
    <scope>NUCLEOTIDE SEQUENCE</scope>
    <source>
        <strain evidence="2">Expedition CK06-06</strain>
    </source>
</reference>
<comment type="similarity">
    <text evidence="1">Belongs to the UPF0235 family.</text>
</comment>
<sequence length="99" mass="10436">IKSTEGGVIFTVKVVPGSSRTGVSGMLNGMVKIKISAAPEKGKANQCLIKFLAKKLDVKKNAISVISGRTNPIKKVEVLGISAETLVMKLNLNKQGDIS</sequence>
<proteinExistence type="inferred from homology"/>
<comment type="caution">
    <text evidence="2">The sequence shown here is derived from an EMBL/GenBank/DDBJ whole genome shotgun (WGS) entry which is preliminary data.</text>
</comment>
<gene>
    <name evidence="2" type="ORF">S06H3_61047</name>
</gene>
<dbReference type="InterPro" id="IPR036591">
    <property type="entry name" value="YggU-like_sf"/>
</dbReference>
<feature type="non-terminal residue" evidence="2">
    <location>
        <position position="1"/>
    </location>
</feature>
<dbReference type="Gene3D" id="3.30.1200.10">
    <property type="entry name" value="YggU-like"/>
    <property type="match status" value="1"/>
</dbReference>
<dbReference type="GO" id="GO:0005737">
    <property type="term" value="C:cytoplasm"/>
    <property type="evidence" value="ECO:0007669"/>
    <property type="project" value="TreeGrafter"/>
</dbReference>
<evidence type="ECO:0000313" key="2">
    <source>
        <dbReference type="EMBL" id="GAI49263.1"/>
    </source>
</evidence>